<dbReference type="PROSITE" id="PS51635">
    <property type="entry name" value="PNPLA"/>
    <property type="match status" value="1"/>
</dbReference>
<evidence type="ECO:0000256" key="3">
    <source>
        <dbReference type="ARBA" id="ARBA00023098"/>
    </source>
</evidence>
<evidence type="ECO:0000259" key="5">
    <source>
        <dbReference type="PROSITE" id="PS51635"/>
    </source>
</evidence>
<dbReference type="CDD" id="cd07229">
    <property type="entry name" value="Pat_TGL3_like"/>
    <property type="match status" value="1"/>
</dbReference>
<keyword evidence="1" id="KW-0378">Hydrolase</keyword>
<accession>A0A1E4U1J7</accession>
<dbReference type="GO" id="GO:0007114">
    <property type="term" value="P:cell budding"/>
    <property type="evidence" value="ECO:0007669"/>
    <property type="project" value="EnsemblFungi"/>
</dbReference>
<dbReference type="GO" id="GO:0005811">
    <property type="term" value="C:lipid droplet"/>
    <property type="evidence" value="ECO:0007669"/>
    <property type="project" value="EnsemblFungi"/>
</dbReference>
<dbReference type="PANTHER" id="PTHR14226">
    <property type="entry name" value="NEUROPATHY TARGET ESTERASE/SWISS CHEESE D.MELANOGASTER"/>
    <property type="match status" value="1"/>
</dbReference>
<feature type="domain" description="PNPLA" evidence="5">
    <location>
        <begin position="195"/>
        <end position="376"/>
    </location>
</feature>
<dbReference type="EMBL" id="KV454011">
    <property type="protein sequence ID" value="ODV97862.1"/>
    <property type="molecule type" value="Genomic_DNA"/>
</dbReference>
<protein>
    <recommendedName>
        <fullName evidence="5">PNPLA domain-containing protein</fullName>
    </recommendedName>
</protein>
<organism evidence="6 7">
    <name type="scientific">Pachysolen tannophilus NRRL Y-2460</name>
    <dbReference type="NCBI Taxonomy" id="669874"/>
    <lineage>
        <taxon>Eukaryota</taxon>
        <taxon>Fungi</taxon>
        <taxon>Dikarya</taxon>
        <taxon>Ascomycota</taxon>
        <taxon>Saccharomycotina</taxon>
        <taxon>Pichiomycetes</taxon>
        <taxon>Pachysolenaceae</taxon>
        <taxon>Pachysolen</taxon>
    </lineage>
</organism>
<dbReference type="GO" id="GO:0019433">
    <property type="term" value="P:triglyceride catabolic process"/>
    <property type="evidence" value="ECO:0007669"/>
    <property type="project" value="EnsemblFungi"/>
</dbReference>
<name>A0A1E4U1J7_PACTA</name>
<evidence type="ECO:0000256" key="2">
    <source>
        <dbReference type="ARBA" id="ARBA00022963"/>
    </source>
</evidence>
<dbReference type="GO" id="GO:0006642">
    <property type="term" value="P:triglyceride mobilization"/>
    <property type="evidence" value="ECO:0007669"/>
    <property type="project" value="EnsemblFungi"/>
</dbReference>
<dbReference type="Gene3D" id="3.40.1090.10">
    <property type="entry name" value="Cytosolic phospholipase A2 catalytic domain"/>
    <property type="match status" value="1"/>
</dbReference>
<dbReference type="InterPro" id="IPR002641">
    <property type="entry name" value="PNPLA_dom"/>
</dbReference>
<keyword evidence="2" id="KW-0442">Lipid degradation</keyword>
<evidence type="ECO:0000313" key="6">
    <source>
        <dbReference type="EMBL" id="ODV97862.1"/>
    </source>
</evidence>
<dbReference type="InterPro" id="IPR021771">
    <property type="entry name" value="Triacylglycerol_lipase_N"/>
</dbReference>
<dbReference type="OrthoDB" id="10049244at2759"/>
<keyword evidence="7" id="KW-1185">Reference proteome</keyword>
<dbReference type="SUPFAM" id="SSF52151">
    <property type="entry name" value="FabD/lysophospholipase-like"/>
    <property type="match status" value="1"/>
</dbReference>
<evidence type="ECO:0000256" key="4">
    <source>
        <dbReference type="PROSITE-ProRule" id="PRU01161"/>
    </source>
</evidence>
<reference evidence="7" key="1">
    <citation type="submission" date="2016-05" db="EMBL/GenBank/DDBJ databases">
        <title>Comparative genomics of biotechnologically important yeasts.</title>
        <authorList>
            <consortium name="DOE Joint Genome Institute"/>
            <person name="Riley R."/>
            <person name="Haridas S."/>
            <person name="Wolfe K.H."/>
            <person name="Lopes M.R."/>
            <person name="Hittinger C.T."/>
            <person name="Goker M."/>
            <person name="Salamov A."/>
            <person name="Wisecaver J."/>
            <person name="Long T.M."/>
            <person name="Aerts A.L."/>
            <person name="Barry K."/>
            <person name="Choi C."/>
            <person name="Clum A."/>
            <person name="Coughlan A.Y."/>
            <person name="Deshpande S."/>
            <person name="Douglass A.P."/>
            <person name="Hanson S.J."/>
            <person name="Klenk H.-P."/>
            <person name="Labutti K."/>
            <person name="Lapidus A."/>
            <person name="Lindquist E."/>
            <person name="Lipzen A."/>
            <person name="Meier-Kolthoff J.P."/>
            <person name="Ohm R.A."/>
            <person name="Otillar R.P."/>
            <person name="Pangilinan J."/>
            <person name="Peng Y."/>
            <person name="Rokas A."/>
            <person name="Rosa C.A."/>
            <person name="Scheuner C."/>
            <person name="Sibirny A.A."/>
            <person name="Slot J.C."/>
            <person name="Stielow J.B."/>
            <person name="Sun H."/>
            <person name="Kurtzman C.P."/>
            <person name="Blackwell M."/>
            <person name="Grigoriev I.V."/>
            <person name="Jeffries T.W."/>
        </authorList>
    </citation>
    <scope>NUCLEOTIDE SEQUENCE [LARGE SCALE GENOMIC DNA]</scope>
    <source>
        <strain evidence="7">NRRL Y-2460</strain>
    </source>
</reference>
<dbReference type="Pfam" id="PF01734">
    <property type="entry name" value="Patatin"/>
    <property type="match status" value="1"/>
</dbReference>
<keyword evidence="3" id="KW-0443">Lipid metabolism</keyword>
<proteinExistence type="predicted"/>
<dbReference type="PANTHER" id="PTHR14226:SF44">
    <property type="entry name" value="TRIACYLGLYCEROL LIPASE 3"/>
    <property type="match status" value="1"/>
</dbReference>
<dbReference type="InterPro" id="IPR016035">
    <property type="entry name" value="Acyl_Trfase/lysoPLipase"/>
</dbReference>
<dbReference type="STRING" id="669874.A0A1E4U1J7"/>
<dbReference type="GO" id="GO:0004806">
    <property type="term" value="F:triacylglycerol lipase activity"/>
    <property type="evidence" value="ECO:0007669"/>
    <property type="project" value="EnsemblFungi"/>
</dbReference>
<evidence type="ECO:0000256" key="1">
    <source>
        <dbReference type="ARBA" id="ARBA00022801"/>
    </source>
</evidence>
<comment type="caution">
    <text evidence="4">Lacks conserved residue(s) required for the propagation of feature annotation.</text>
</comment>
<dbReference type="GO" id="GO:0071618">
    <property type="term" value="F:lysophosphatidylethanolamine acyltransferase activity"/>
    <property type="evidence" value="ECO:0007669"/>
    <property type="project" value="EnsemblFungi"/>
</dbReference>
<dbReference type="Pfam" id="PF11815">
    <property type="entry name" value="DUF3336"/>
    <property type="match status" value="1"/>
</dbReference>
<dbReference type="AlphaFoldDB" id="A0A1E4U1J7"/>
<gene>
    <name evidence="6" type="ORF">PACTADRAFT_47709</name>
</gene>
<evidence type="ECO:0000313" key="7">
    <source>
        <dbReference type="Proteomes" id="UP000094236"/>
    </source>
</evidence>
<sequence>MFKIHSALSIVWFVLNHIPPSLWKLMDFVLDILLFWFQNLVALLQKKNPKSEAKKALSVAESFEEWEQIAYYIDNLNGVDLWRHNPISKDYDYRLINERLNSLRAAKESNDVWKIISLFKSGLLRNFGGISDKELFVKSYIGTKILIEEYIQEVLNCLYFINDFNVTNAYSSLKPNQMKLDLFHDARQTFGSTALILQGGSLFGLCHLGVIKALYFKGLLPRIISGSAVGAVIASFVCTLSEKELECNLLNIVKFISKEIDVSNYKASVDEMDTKYGNMIENVFQKGYTQDILIFIKYVRFKLGDLTFEEAYLKTDRILNILVHPTDSSVPSLLNYVTAPNMIIWSALQCSIGTGVLSDDVRPYIKDLNNEIKPLKLHSCKFLSPHQISQPNLSNYTVSAESPYQRLTELFNVNHFIVSLARPYFAPLIGNDLKHSNSWYPKIMIKRILALELQHRVYLLDKFGLLFKFIKRMAIDEKTPRTKSSEITIVPEFKTLVKDFGKIFDVNKYDENIPYWILVGERSAWPLIPILWTRTSIEFALDDLYNLNRKRK</sequence>
<dbReference type="Proteomes" id="UP000094236">
    <property type="component" value="Unassembled WGS sequence"/>
</dbReference>
<dbReference type="InterPro" id="IPR050301">
    <property type="entry name" value="NTE"/>
</dbReference>